<feature type="compositionally biased region" description="Pro residues" evidence="2">
    <location>
        <begin position="376"/>
        <end position="388"/>
    </location>
</feature>
<feature type="coiled-coil region" evidence="1">
    <location>
        <begin position="99"/>
        <end position="154"/>
    </location>
</feature>
<feature type="compositionally biased region" description="Low complexity" evidence="2">
    <location>
        <begin position="630"/>
        <end position="640"/>
    </location>
</feature>
<feature type="region of interest" description="Disordered" evidence="2">
    <location>
        <begin position="879"/>
        <end position="901"/>
    </location>
</feature>
<dbReference type="PANTHER" id="PTHR36866:SF1">
    <property type="entry name" value="GENE 1043-RELATED"/>
    <property type="match status" value="1"/>
</dbReference>
<feature type="region of interest" description="Disordered" evidence="2">
    <location>
        <begin position="1412"/>
        <end position="1530"/>
    </location>
</feature>
<feature type="compositionally biased region" description="Basic and acidic residues" evidence="2">
    <location>
        <begin position="881"/>
        <end position="897"/>
    </location>
</feature>
<protein>
    <submittedName>
        <fullName evidence="4">Uncharacterized protein C4orf50 homolog</fullName>
    </submittedName>
</protein>
<evidence type="ECO:0000256" key="1">
    <source>
        <dbReference type="SAM" id="Coils"/>
    </source>
</evidence>
<dbReference type="Proteomes" id="UP000504628">
    <property type="component" value="Chromosome 1"/>
</dbReference>
<feature type="region of interest" description="Disordered" evidence="2">
    <location>
        <begin position="263"/>
        <end position="286"/>
    </location>
</feature>
<feature type="region of interest" description="Disordered" evidence="2">
    <location>
        <begin position="744"/>
        <end position="780"/>
    </location>
</feature>
<dbReference type="KEGG" id="pdic:114491526"/>
<dbReference type="CTD" id="104325110"/>
<evidence type="ECO:0000313" key="4">
    <source>
        <dbReference type="RefSeq" id="XP_035871319.1"/>
    </source>
</evidence>
<feature type="compositionally biased region" description="Basic and acidic residues" evidence="2">
    <location>
        <begin position="583"/>
        <end position="615"/>
    </location>
</feature>
<evidence type="ECO:0000256" key="2">
    <source>
        <dbReference type="SAM" id="MobiDB-lite"/>
    </source>
</evidence>
<feature type="coiled-coil region" evidence="1">
    <location>
        <begin position="1290"/>
        <end position="1324"/>
    </location>
</feature>
<dbReference type="PANTHER" id="PTHR36866">
    <property type="entry name" value="CHROMOSOME 4 OPEN READING FRAME 50"/>
    <property type="match status" value="1"/>
</dbReference>
<feature type="coiled-coil region" evidence="1">
    <location>
        <begin position="191"/>
        <end position="218"/>
    </location>
</feature>
<feature type="coiled-coil region" evidence="1">
    <location>
        <begin position="935"/>
        <end position="1025"/>
    </location>
</feature>
<keyword evidence="3" id="KW-1185">Reference proteome</keyword>
<dbReference type="OrthoDB" id="4158657at2759"/>
<feature type="compositionally biased region" description="Low complexity" evidence="2">
    <location>
        <begin position="1177"/>
        <end position="1191"/>
    </location>
</feature>
<dbReference type="RefSeq" id="XP_035871319.1">
    <property type="nucleotide sequence ID" value="XM_036015426.1"/>
</dbReference>
<feature type="region of interest" description="Disordered" evidence="2">
    <location>
        <begin position="530"/>
        <end position="710"/>
    </location>
</feature>
<reference evidence="4" key="1">
    <citation type="submission" date="2025-08" db="UniProtKB">
        <authorList>
            <consortium name="RefSeq"/>
        </authorList>
    </citation>
    <scope>IDENTIFICATION</scope>
    <source>
        <tissue evidence="4">Muscle</tissue>
    </source>
</reference>
<name>A0A7E6CYX7_9CHIR</name>
<feature type="compositionally biased region" description="Acidic residues" evidence="2">
    <location>
        <begin position="770"/>
        <end position="780"/>
    </location>
</feature>
<feature type="region of interest" description="Disordered" evidence="2">
    <location>
        <begin position="227"/>
        <end position="248"/>
    </location>
</feature>
<gene>
    <name evidence="4" type="primary">C1H4orf50</name>
</gene>
<feature type="region of interest" description="Disordered" evidence="2">
    <location>
        <begin position="1162"/>
        <end position="1267"/>
    </location>
</feature>
<evidence type="ECO:0000313" key="3">
    <source>
        <dbReference type="Proteomes" id="UP000504628"/>
    </source>
</evidence>
<dbReference type="Pfam" id="PF15030">
    <property type="entry name" value="DUF4527"/>
    <property type="match status" value="1"/>
</dbReference>
<sequence>MEPAATGRAERTFSYVVRAPSGDGFDVMNVDLKIDTAWIFQDAEGGDEEWGCLPEATAAGGSPDLDTGVLREQLESSEQKLLAAVDKYVRSESGLRSRIQELELSERRLLRKVDQLRARVCQERSASLRAQEQLEALQGELASQVLEKERAARRQRWRLRRLREQLRYKDEALGQQTEALERCRRTQRRQLGLARQQERALREQVRRLERDVRRLCRAAGLLLAELDAPAPGRRPPLGPTGSGQAPEEAAAWCALQARAELGESERDEAARRQREQREQREQRAAERSLRVQLEELRCYIFELKLSEIGLQGQVEDLTEQNRCLREELGARAPGQTVRSVAAAGPCSPDAPGRIQDEWLSLPREEALEARRRPGRPTSPHPGGAPGPGPSAGQPAEGPHTWGSIGVGGGPSVLVPGLETPAGLLGHLVGPALGQPPPAEPRWHEQTLLLIGGCHPGGPCPAGPLLPMELAWIPEQRPATTPAREPCLMLQMPTTPPWGPAGDLAALLLQGAAPGQLWIQQVLDAGPLPAPTATGQRCWQHHQTRSHDAPLSEGSPPTSYHRCPRAGPRDLNSLWKEGGGAPEWRPEERGSRRTWGRKDEDLGDRCQRHQEGHEQPSVEGGAGGPEGLWSPPRAAAPQAAASCTWPRREPHLPLPRGGSSVSTEGPEPPTGRQAAEERVWGLLGGLPLSEEEGAPPASSVRAPGAKGPSPIGAWLLEEEARGLGSVWGQEESRVWAGDALFLLGESPEDRGQGQAEKVLCPAGSSPGCPELPEEPGSEEQEAQEVLCLVAEGGLPPFPTCALSPEGGEPTRPPRAPGQGHGSSVPTLDALAEEMEACFQQLCVLKLGTGGRGGAPSMLAGGDGRWELADPWQALASQGLETRPAREGDAKERHGDAKPGEALGAGQVLPELGLDSGELLLGPGEPPELGLSLGEPSAALERARRSLRRLVSGLEEERSQVLQDNLRLRRDRERCHQRMRALQREGERSATRACTLAQENGALLGDVGRLRRELDQYLQVIADLEDCNGKSYGKISELEEENGTLRGCLGQLRRATAESARKCKGVVRAVTRENRELKALISELGVSYQGLIRDVVVGIEDVVRALRGENARLLHRIRVLEREVAVRVSMSEDGRRLQAAQGKGKVVADKASVVERAVQVTQLPEPPAPGVLGSPLEEAQGPAAGWTGPTPGTEKAGCQAESAVPLPTGTDAGTPGDLGGAAAHSAYPEKEEERLQQPLDRGPARRSLCQGPQDPEATPSEEEEEDPGLRVRRLRHQVLTLQCQLRDQASAGRELQAARDEALRLRDQLQAQVEDLQQKQHEANLAVTPLKAKLASLVQKCRDRNQLLAHLLQELRGRGAADALLSEAVRGMVDDVALAEYAAAFLVPGLPETSHRPDFQPEEAAAVRAQKYLLNPETDSVPPRPARAESQPLAEAAWPAQTAPPASLELPLPPGPTRDPGPYPAVATPTSGLPARRLHGGGEGGVAPPPPPAAGLSPPSGLRGPARILAFHRELQHSIRSGSRAHPSPLEP</sequence>
<feature type="region of interest" description="Disordered" evidence="2">
    <location>
        <begin position="802"/>
        <end position="822"/>
    </location>
</feature>
<feature type="region of interest" description="Disordered" evidence="2">
    <location>
        <begin position="334"/>
        <end position="356"/>
    </location>
</feature>
<dbReference type="InterPro" id="IPR032771">
    <property type="entry name" value="DUF4527"/>
</dbReference>
<dbReference type="InParanoid" id="A0A7E6CYX7"/>
<accession>A0A7E6CYX7</accession>
<feature type="compositionally biased region" description="Pro residues" evidence="2">
    <location>
        <begin position="1449"/>
        <end position="1461"/>
    </location>
</feature>
<keyword evidence="1" id="KW-0175">Coiled coil</keyword>
<dbReference type="GeneID" id="114491526"/>
<proteinExistence type="predicted"/>
<feature type="region of interest" description="Disordered" evidence="2">
    <location>
        <begin position="368"/>
        <end position="407"/>
    </location>
</feature>
<organism evidence="3 4">
    <name type="scientific">Phyllostomus discolor</name>
    <name type="common">pale spear-nosed bat</name>
    <dbReference type="NCBI Taxonomy" id="89673"/>
    <lineage>
        <taxon>Eukaryota</taxon>
        <taxon>Metazoa</taxon>
        <taxon>Chordata</taxon>
        <taxon>Craniata</taxon>
        <taxon>Vertebrata</taxon>
        <taxon>Euteleostomi</taxon>
        <taxon>Mammalia</taxon>
        <taxon>Eutheria</taxon>
        <taxon>Laurasiatheria</taxon>
        <taxon>Chiroptera</taxon>
        <taxon>Yangochiroptera</taxon>
        <taxon>Phyllostomidae</taxon>
        <taxon>Phyllostominae</taxon>
        <taxon>Phyllostomus</taxon>
    </lineage>
</organism>